<feature type="domain" description="DNA polymerase epsilon catalytic subunit A C-terminal" evidence="18">
    <location>
        <begin position="1680"/>
        <end position="2208"/>
    </location>
</feature>
<dbReference type="Pfam" id="PF08490">
    <property type="entry name" value="DUF1744"/>
    <property type="match status" value="2"/>
</dbReference>
<dbReference type="GO" id="GO:0006297">
    <property type="term" value="P:nucleotide-excision repair, DNA gap filling"/>
    <property type="evidence" value="ECO:0007669"/>
    <property type="project" value="TreeGrafter"/>
</dbReference>
<feature type="region of interest" description="Disordered" evidence="17">
    <location>
        <begin position="1490"/>
        <end position="1516"/>
    </location>
</feature>
<evidence type="ECO:0000256" key="13">
    <source>
        <dbReference type="ARBA" id="ARBA00023014"/>
    </source>
</evidence>
<dbReference type="InterPro" id="IPR029703">
    <property type="entry name" value="POL2"/>
</dbReference>
<dbReference type="Gene3D" id="1.10.132.60">
    <property type="entry name" value="DNA polymerase family B, C-terminal domain"/>
    <property type="match status" value="1"/>
</dbReference>
<evidence type="ECO:0000256" key="2">
    <source>
        <dbReference type="ARBA" id="ARBA00005755"/>
    </source>
</evidence>
<dbReference type="GO" id="GO:0003887">
    <property type="term" value="F:DNA-directed DNA polymerase activity"/>
    <property type="evidence" value="ECO:0007669"/>
    <property type="project" value="UniProtKB-KW"/>
</dbReference>
<keyword evidence="7" id="KW-0235">DNA replication</keyword>
<dbReference type="InterPro" id="IPR023211">
    <property type="entry name" value="DNA_pol_palm_dom_sf"/>
</dbReference>
<keyword evidence="4" id="KW-0004">4Fe-4S</keyword>
<dbReference type="InterPro" id="IPR013697">
    <property type="entry name" value="DNA_pol_e_suA_C"/>
</dbReference>
<dbReference type="Gene3D" id="3.90.1600.10">
    <property type="entry name" value="Palm domain of DNA polymerase"/>
    <property type="match status" value="1"/>
</dbReference>
<dbReference type="SUPFAM" id="SSF56672">
    <property type="entry name" value="DNA/RNA polymerases"/>
    <property type="match status" value="1"/>
</dbReference>
<keyword evidence="5" id="KW-0808">Transferase</keyword>
<dbReference type="GO" id="GO:0008270">
    <property type="term" value="F:zinc ion binding"/>
    <property type="evidence" value="ECO:0007669"/>
    <property type="project" value="UniProtKB-KW"/>
</dbReference>
<evidence type="ECO:0000256" key="14">
    <source>
        <dbReference type="ARBA" id="ARBA00023125"/>
    </source>
</evidence>
<dbReference type="OrthoDB" id="10060449at2759"/>
<dbReference type="InterPro" id="IPR055191">
    <property type="entry name" value="POL2_thumb"/>
</dbReference>
<dbReference type="SMART" id="SM00486">
    <property type="entry name" value="POLBc"/>
    <property type="match status" value="1"/>
</dbReference>
<feature type="compositionally biased region" description="Low complexity" evidence="17">
    <location>
        <begin position="1715"/>
        <end position="1725"/>
    </location>
</feature>
<dbReference type="InterPro" id="IPR036397">
    <property type="entry name" value="RNaseH_sf"/>
</dbReference>
<dbReference type="Pfam" id="PF22634">
    <property type="entry name" value="POL2_thumb"/>
    <property type="match status" value="2"/>
</dbReference>
<organism evidence="19 20">
    <name type="scientific">Streblomastix strix</name>
    <dbReference type="NCBI Taxonomy" id="222440"/>
    <lineage>
        <taxon>Eukaryota</taxon>
        <taxon>Metamonada</taxon>
        <taxon>Preaxostyla</taxon>
        <taxon>Oxymonadida</taxon>
        <taxon>Streblomastigidae</taxon>
        <taxon>Streblomastix</taxon>
    </lineage>
</organism>
<feature type="region of interest" description="Disordered" evidence="17">
    <location>
        <begin position="1201"/>
        <end position="1233"/>
    </location>
</feature>
<dbReference type="Proteomes" id="UP000324800">
    <property type="component" value="Unassembled WGS sequence"/>
</dbReference>
<evidence type="ECO:0000256" key="4">
    <source>
        <dbReference type="ARBA" id="ARBA00022485"/>
    </source>
</evidence>
<sequence>MGNTIIEPNTSLIAFPDVDICAFDIEVEKDPLKFPTAEKDRIMMISYVLSGKGFLLINADVVNPGISSFEYNTNRNFGCFFFCIYFKNEAELLINWIRHMQTGKLDSVTSTSCEDEELALFGQPPVILVTYNGDSFDLPYIRDRAAKYGIDLKEELGLSENSSGEFLGTDSVHLDCFRWVKRDSYLPQGSQGLKAVTRYKLGYDPLELDPEEMVIKAKLYPTELARYSVSDAVATYFLYQKYVHSFIFSLATIVPLPSEDVLRKGSGTLCEALLMVSAFEGNIICPNKSVRQLMKFHNNRLLDSETYVGARVEALASGVYRQDLALRFEIDHACIEMLINQLDSDLNFALESEGIDFADVDNYENVKNEIRTQLQSLIDRAYKKPLIQNSQIVDSGETTDTKHKETLNDMQEGLGGNGYILELPMIYHVDVAAMYPNIILTNKLQPVAIVDTQRDCISCVYNTGSDSDICKKRMKWVWRGDEFKASEAEMDTAAQKTIEKIEKESENQDQGIQVHKNQGWLGFGFQDKNKEKQRMPWREGLRGKDLYSQLNVVQAEQMKKELRKICMSTYRKGAETKEEDRYNVVCQRENQFYVDTVRNFRDRRYDYKRLLKNAQRNLTAVKSQNKEDLTLEKAAQDMVVLYDSLQLAHKCILNSFYGYVMRIGARWYSMEMAGIVTATGVSIITESRQLIEKFGQPLELDTDGVWCAIPSSFPDIFTFTTRPDSHSAKNGKQRVQISYPTIMLNANVKRKYSNLNYQELHTDPSNGNRTYETRTECSIAFEVDGPYRAMVLPASKKEGESIKKRYAVFNKDGSLAELKGFELKRRGELNIIKIFQEKIFKTFLSGKTLSECYETAGRVCQEYYGILQDMGRNLSDEQIFSYISETHSMSRALEDYEGQKSNTITAAKRLAELLGSDMIKDKGLQCTFVVAKRPIGNPVSERIIPTQIFKTEDKRLRDEKLKKWIGWEQTMQQNMQERRNAIIILEGKSKEMEMTKNQDKDIIDELVDDEGELSLKKILDWDYYKERLGSAILKIVSIPAVLQGLPNPVPSVVCPDWVIRKQSELNTKKRLRRIDTFFTHITPSEQQQRLKDAEQLNNRLDVDKDQYEAQVDTDQYNQKQNQLISHNHTSLLTGKREMHEKYSKQNLFQRIIAKKKDGRTIIYPFGSNKDDDFDNKTPDKNENFTEWLNFHKQLWREQRAHRHKFISQQGSSSSSSSSILPTHSSRQSGINLINAPKKTMQMSLIRFAKIGLSYANPNIHLFRQHWQILSIAPSNPRTIEPRMFKAQSQIRNGDLNKQTHIASMHISDMYQPSNVSELTMWVYTGGYVIPIHLIPEKRIFVDCSIPNPVFFVEQIQDAYKHSSSKTDQSSSIHQMPQRIQRQTAHTQFPFIQSIKRSDAVLPHGIISHYLFEIHLDPSVDRYVWMTAFSANSDVLHIFESQISPVFHAIEELGCCCRIRVLTQETSIDKIFKLSDFVSLAPTEILNVSGFDQSDQNENNDKQQQSNVNSKGDNVGKSKKWKYQPPLIQQLQQQQKPSSFPYILPSQSSHSNALRNSFPSLDRNLPVIYFYFTRAMNTAFAGASPENNSTLTSLSYDDQDSTLGLFGLYHNKTHTLHLIYVSPQQTSRKKDDIDDHARRILKQQADRSKETGFPSAILNNTDGPPHIASYHVTTFAFGFLRVTSIIWEMLQRNNYKEADMISSKINKNAQRKSGINNQSSNSKPQQPSSALILLQVSGMSSVALLAEIPSLSKFPVAILPSHDADAQLPTTDWVKRAARACCMRLCGVEHWINDTIHLSRLTAVPLASLTHTSGSGTTKQSLAADIVLSRRLHKHLIPYRISWHSHTRRPDLGDHMDGLTTQTFPSSAYAASIPNRMAETSAAFADNNDILLMGIKITNPPKTGKFNPSDQFQSQISSPFFKNSSDRNIFSESNQNITQEGTVVEVVNSGMYNHTICIEFQIKNFALNSVVHSHLLDNADIELGFKKEESAESINTADNADQRILEQKEEQDKSNEQIGQIKISRNKTHNTQNRVKSARKRNNEALSRFGIPSSVFKQLREMLTGLYYTALLLRKDDLEGSLQHQIQDGERIQLASAADIQLASFYGWLTSSLSLMHDNALSATVELCMRRMLFHLLTAVSRAGAGIVYANTERIIIDTRRENMFEVKELAQHLLDALHVLPMFSAIDLVPTRVFKTLLFLDSINLGGTVVTSNVSVPAVIEEDNENDSQEEEDNRIMDLEEGRGLKRKRTNDEQVYIIEGDIIKGKEQEIKFDEEIEENQIDMHFDIASFLPPILRDKFFVLIGAYISSILEIEQNEKEKEFKLKQAQEFVEYQFVSEEQKDATNDEEQRPLIEIDIEMEQKNNNEKQNNNAMTNIMEKDFENETEDQNNKQIQEIENISSKQAIENISNQQIPLQNHDYTDDDLLKKYSTHNKYLNELFDDDEDEDDEYRHIDDEFRSEKINLRSDIGDGQLDNFAEEEKIEEKRRRLATARKEQKKMLMERNRAGLLLIQALANYDNNPNQAKNKQLEAARRASQLINKKSIEENKMKKQERVWQRRTCISNLIQVKLLDMIEELQKDNQFISMEVSLNKQHLIGQQPLPSRWIGRSPLVIFVVCICELLSLDEDVIQTVARMKGNVLGHLSVSPFSEEAGFIYPAPSVVIKGVECEYCGLIREVDLGRDDSIIGRHSWICPGCNNILIAGKQRVEDLLVEFIQCKVSAYQTQDLRCCRAGCKRAKERAFASECMCGGSYEVTVKVDEVIELLNVFEHLAYFHKMSRLGQNIFSIKHLSRIYRNK</sequence>
<dbReference type="FunFam" id="1.10.132.60:FF:000003">
    <property type="entry name" value="DNA polymerase epsilon catalytic subunit"/>
    <property type="match status" value="1"/>
</dbReference>
<evidence type="ECO:0000256" key="5">
    <source>
        <dbReference type="ARBA" id="ARBA00022679"/>
    </source>
</evidence>
<evidence type="ECO:0000259" key="18">
    <source>
        <dbReference type="SMART" id="SM01159"/>
    </source>
</evidence>
<feature type="compositionally biased region" description="Polar residues" evidence="17">
    <location>
        <begin position="1490"/>
        <end position="1511"/>
    </location>
</feature>
<dbReference type="GO" id="GO:0000166">
    <property type="term" value="F:nucleotide binding"/>
    <property type="evidence" value="ECO:0007669"/>
    <property type="project" value="InterPro"/>
</dbReference>
<evidence type="ECO:0000313" key="20">
    <source>
        <dbReference type="Proteomes" id="UP000324800"/>
    </source>
</evidence>
<dbReference type="InterPro" id="IPR043502">
    <property type="entry name" value="DNA/RNA_pol_sf"/>
</dbReference>
<evidence type="ECO:0000256" key="9">
    <source>
        <dbReference type="ARBA" id="ARBA00022771"/>
    </source>
</evidence>
<evidence type="ECO:0000256" key="6">
    <source>
        <dbReference type="ARBA" id="ARBA00022695"/>
    </source>
</evidence>
<evidence type="ECO:0000256" key="17">
    <source>
        <dbReference type="SAM" id="MobiDB-lite"/>
    </source>
</evidence>
<feature type="region of interest" description="Disordered" evidence="17">
    <location>
        <begin position="1705"/>
        <end position="1725"/>
    </location>
</feature>
<dbReference type="GO" id="GO:0051539">
    <property type="term" value="F:4 iron, 4 sulfur cluster binding"/>
    <property type="evidence" value="ECO:0007669"/>
    <property type="project" value="UniProtKB-KW"/>
</dbReference>
<dbReference type="GO" id="GO:0006287">
    <property type="term" value="P:base-excision repair, gap-filling"/>
    <property type="evidence" value="ECO:0007669"/>
    <property type="project" value="TreeGrafter"/>
</dbReference>
<dbReference type="GO" id="GO:0006272">
    <property type="term" value="P:leading strand elongation"/>
    <property type="evidence" value="ECO:0007669"/>
    <property type="project" value="TreeGrafter"/>
</dbReference>
<evidence type="ECO:0000256" key="1">
    <source>
        <dbReference type="ARBA" id="ARBA00004123"/>
    </source>
</evidence>
<dbReference type="SUPFAM" id="SSF53098">
    <property type="entry name" value="Ribonuclease H-like"/>
    <property type="match status" value="1"/>
</dbReference>
<keyword evidence="12" id="KW-0408">Iron</keyword>
<name>A0A5J4WPS4_9EUKA</name>
<feature type="compositionally biased region" description="Polar residues" evidence="17">
    <location>
        <begin position="1219"/>
        <end position="1231"/>
    </location>
</feature>
<dbReference type="PANTHER" id="PTHR10670">
    <property type="entry name" value="DNA POLYMERASE EPSILON CATALYTIC SUBUNIT A"/>
    <property type="match status" value="1"/>
</dbReference>
<dbReference type="InterPro" id="IPR006133">
    <property type="entry name" value="DNA-dir_DNA_pol_B_exonuc"/>
</dbReference>
<evidence type="ECO:0000313" key="19">
    <source>
        <dbReference type="EMBL" id="KAA6397137.1"/>
    </source>
</evidence>
<evidence type="ECO:0000256" key="15">
    <source>
        <dbReference type="ARBA" id="ARBA00023242"/>
    </source>
</evidence>
<dbReference type="Pfam" id="PF23250">
    <property type="entry name" value="zf_DPOE_2"/>
    <property type="match status" value="1"/>
</dbReference>
<evidence type="ECO:0000256" key="11">
    <source>
        <dbReference type="ARBA" id="ARBA00022932"/>
    </source>
</evidence>
<evidence type="ECO:0000256" key="10">
    <source>
        <dbReference type="ARBA" id="ARBA00022833"/>
    </source>
</evidence>
<evidence type="ECO:0000256" key="7">
    <source>
        <dbReference type="ARBA" id="ARBA00022705"/>
    </source>
</evidence>
<feature type="coiled-coil region" evidence="16">
    <location>
        <begin position="2475"/>
        <end position="2502"/>
    </location>
</feature>
<dbReference type="EC" id="2.7.7.7" evidence="3"/>
<comment type="caution">
    <text evidence="19">The sequence shown here is derived from an EMBL/GenBank/DDBJ whole genome shotgun (WGS) entry which is preliminary data.</text>
</comment>
<dbReference type="InterPro" id="IPR042087">
    <property type="entry name" value="DNA_pol_B_thumb"/>
</dbReference>
<evidence type="ECO:0000256" key="3">
    <source>
        <dbReference type="ARBA" id="ARBA00012417"/>
    </source>
</evidence>
<dbReference type="Pfam" id="PF03104">
    <property type="entry name" value="DNA_pol_B_exo1"/>
    <property type="match status" value="2"/>
</dbReference>
<comment type="similarity">
    <text evidence="2">Belongs to the DNA polymerase type-B family.</text>
</comment>
<dbReference type="GO" id="GO:0008310">
    <property type="term" value="F:single-stranded DNA 3'-5' DNA exonuclease activity"/>
    <property type="evidence" value="ECO:0007669"/>
    <property type="project" value="TreeGrafter"/>
</dbReference>
<keyword evidence="14" id="KW-0238">DNA-binding</keyword>
<accession>A0A5J4WPS4</accession>
<protein>
    <recommendedName>
        <fullName evidence="3">DNA-directed DNA polymerase</fullName>
        <ecNumber evidence="3">2.7.7.7</ecNumber>
    </recommendedName>
</protein>
<keyword evidence="11" id="KW-0239">DNA-directed DNA polymerase</keyword>
<keyword evidence="13" id="KW-0411">Iron-sulfur</keyword>
<keyword evidence="10" id="KW-0862">Zinc</keyword>
<comment type="subcellular location">
    <subcellularLocation>
        <location evidence="1">Nucleus</location>
    </subcellularLocation>
</comment>
<evidence type="ECO:0000256" key="12">
    <source>
        <dbReference type="ARBA" id="ARBA00023004"/>
    </source>
</evidence>
<dbReference type="PANTHER" id="PTHR10670:SF0">
    <property type="entry name" value="DNA POLYMERASE EPSILON CATALYTIC SUBUNIT A"/>
    <property type="match status" value="1"/>
</dbReference>
<keyword evidence="8" id="KW-0479">Metal-binding</keyword>
<dbReference type="InterPro" id="IPR006172">
    <property type="entry name" value="DNA-dir_DNA_pol_B"/>
</dbReference>
<dbReference type="Pfam" id="PF22912">
    <property type="entry name" value="zf-DPOE"/>
    <property type="match status" value="1"/>
</dbReference>
<dbReference type="Gene3D" id="1.10.287.690">
    <property type="entry name" value="Helix hairpin bin"/>
    <property type="match status" value="1"/>
</dbReference>
<dbReference type="FunFam" id="3.30.420.10:FF:000217">
    <property type="entry name" value="DNA polymerase epsilon catalytic subunit"/>
    <property type="match status" value="1"/>
</dbReference>
<dbReference type="GO" id="GO:0000278">
    <property type="term" value="P:mitotic cell cycle"/>
    <property type="evidence" value="ECO:0007669"/>
    <property type="project" value="TreeGrafter"/>
</dbReference>
<keyword evidence="15" id="KW-0539">Nucleus</keyword>
<feature type="compositionally biased region" description="Polar residues" evidence="17">
    <location>
        <begin position="1705"/>
        <end position="1714"/>
    </location>
</feature>
<keyword evidence="16" id="KW-0175">Coiled coil</keyword>
<dbReference type="SMART" id="SM01159">
    <property type="entry name" value="DUF1744"/>
    <property type="match status" value="1"/>
</dbReference>
<dbReference type="InterPro" id="IPR012337">
    <property type="entry name" value="RNaseH-like_sf"/>
</dbReference>
<dbReference type="InterPro" id="IPR054475">
    <property type="entry name" value="Znf-DPOE"/>
</dbReference>
<dbReference type="EMBL" id="SNRW01001251">
    <property type="protein sequence ID" value="KAA6397137.1"/>
    <property type="molecule type" value="Genomic_DNA"/>
</dbReference>
<dbReference type="GO" id="GO:0008622">
    <property type="term" value="C:epsilon DNA polymerase complex"/>
    <property type="evidence" value="ECO:0007669"/>
    <property type="project" value="InterPro"/>
</dbReference>
<dbReference type="GO" id="GO:0003677">
    <property type="term" value="F:DNA binding"/>
    <property type="evidence" value="ECO:0007669"/>
    <property type="project" value="UniProtKB-KW"/>
</dbReference>
<gene>
    <name evidence="19" type="ORF">EZS28_007338</name>
</gene>
<keyword evidence="6" id="KW-0548">Nucleotidyltransferase</keyword>
<reference evidence="19 20" key="1">
    <citation type="submission" date="2019-03" db="EMBL/GenBank/DDBJ databases">
        <title>Single cell metagenomics reveals metabolic interactions within the superorganism composed of flagellate Streblomastix strix and complex community of Bacteroidetes bacteria on its surface.</title>
        <authorList>
            <person name="Treitli S.C."/>
            <person name="Kolisko M."/>
            <person name="Husnik F."/>
            <person name="Keeling P."/>
            <person name="Hampl V."/>
        </authorList>
    </citation>
    <scope>NUCLEOTIDE SEQUENCE [LARGE SCALE GENOMIC DNA]</scope>
    <source>
        <strain evidence="19">ST1C</strain>
    </source>
</reference>
<dbReference type="Gene3D" id="3.30.420.10">
    <property type="entry name" value="Ribonuclease H-like superfamily/Ribonuclease H"/>
    <property type="match status" value="1"/>
</dbReference>
<dbReference type="GO" id="GO:0045004">
    <property type="term" value="P:DNA replication proofreading"/>
    <property type="evidence" value="ECO:0007669"/>
    <property type="project" value="TreeGrafter"/>
</dbReference>
<keyword evidence="9" id="KW-0863">Zinc-finger</keyword>
<proteinExistence type="inferred from homology"/>
<evidence type="ECO:0000256" key="16">
    <source>
        <dbReference type="SAM" id="Coils"/>
    </source>
</evidence>
<evidence type="ECO:0000256" key="8">
    <source>
        <dbReference type="ARBA" id="ARBA00022723"/>
    </source>
</evidence>